<dbReference type="InterPro" id="IPR029057">
    <property type="entry name" value="PRTase-like"/>
</dbReference>
<dbReference type="Pfam" id="PF13793">
    <property type="entry name" value="Pribosyltran_N"/>
    <property type="match status" value="1"/>
</dbReference>
<comment type="subunit">
    <text evidence="9">Homohexamer.</text>
</comment>
<keyword evidence="3 9" id="KW-0545">Nucleotide biosynthesis</keyword>
<dbReference type="InterPro" id="IPR005946">
    <property type="entry name" value="Rib-P_diPkinase"/>
</dbReference>
<evidence type="ECO:0000256" key="2">
    <source>
        <dbReference type="ARBA" id="ARBA00022723"/>
    </source>
</evidence>
<dbReference type="GO" id="GO:0005737">
    <property type="term" value="C:cytoplasm"/>
    <property type="evidence" value="ECO:0007669"/>
    <property type="project" value="UniProtKB-SubCell"/>
</dbReference>
<dbReference type="NCBIfam" id="TIGR01251">
    <property type="entry name" value="ribP_PPkin"/>
    <property type="match status" value="1"/>
</dbReference>
<comment type="catalytic activity">
    <reaction evidence="8 9">
        <text>D-ribose 5-phosphate + ATP = 5-phospho-alpha-D-ribose 1-diphosphate + AMP + H(+)</text>
        <dbReference type="Rhea" id="RHEA:15609"/>
        <dbReference type="ChEBI" id="CHEBI:15378"/>
        <dbReference type="ChEBI" id="CHEBI:30616"/>
        <dbReference type="ChEBI" id="CHEBI:58017"/>
        <dbReference type="ChEBI" id="CHEBI:78346"/>
        <dbReference type="ChEBI" id="CHEBI:456215"/>
        <dbReference type="EC" id="2.7.6.1"/>
    </reaction>
</comment>
<dbReference type="NCBIfam" id="NF002320">
    <property type="entry name" value="PRK01259.1"/>
    <property type="match status" value="1"/>
</dbReference>
<evidence type="ECO:0000256" key="7">
    <source>
        <dbReference type="ARBA" id="ARBA00022842"/>
    </source>
</evidence>
<keyword evidence="4 9" id="KW-0547">Nucleotide-binding</keyword>
<dbReference type="GO" id="GO:0005524">
    <property type="term" value="F:ATP binding"/>
    <property type="evidence" value="ECO:0007669"/>
    <property type="project" value="UniProtKB-KW"/>
</dbReference>
<evidence type="ECO:0000259" key="10">
    <source>
        <dbReference type="Pfam" id="PF13793"/>
    </source>
</evidence>
<dbReference type="InterPro" id="IPR000842">
    <property type="entry name" value="PRib_PP_synth_CS"/>
</dbReference>
<feature type="binding site" evidence="9">
    <location>
        <begin position="40"/>
        <end position="42"/>
    </location>
    <ligand>
        <name>ATP</name>
        <dbReference type="ChEBI" id="CHEBI:30616"/>
    </ligand>
</feature>
<dbReference type="GO" id="GO:0006015">
    <property type="term" value="P:5-phosphoribose 1-diphosphate biosynthetic process"/>
    <property type="evidence" value="ECO:0007669"/>
    <property type="project" value="UniProtKB-UniRule"/>
</dbReference>
<keyword evidence="6 9" id="KW-0067">ATP-binding</keyword>
<evidence type="ECO:0000256" key="6">
    <source>
        <dbReference type="ARBA" id="ARBA00022840"/>
    </source>
</evidence>
<keyword evidence="12" id="KW-1185">Reference proteome</keyword>
<keyword evidence="9" id="KW-0963">Cytoplasm</keyword>
<feature type="binding site" evidence="9">
    <location>
        <begin position="226"/>
        <end position="230"/>
    </location>
    <ligand>
        <name>D-ribose 5-phosphate</name>
        <dbReference type="ChEBI" id="CHEBI:78346"/>
    </ligand>
</feature>
<dbReference type="InterPro" id="IPR000836">
    <property type="entry name" value="PRTase_dom"/>
</dbReference>
<comment type="function">
    <text evidence="9">Involved in the biosynthesis of the central metabolite phospho-alpha-D-ribosyl-1-pyrophosphate (PRPP) via the transfer of pyrophosphoryl group from ATP to 1-hydroxyl of ribose-5-phosphate (Rib-5-P).</text>
</comment>
<accession>F3Z0T6</accession>
<evidence type="ECO:0000256" key="8">
    <source>
        <dbReference type="ARBA" id="ARBA00049535"/>
    </source>
</evidence>
<dbReference type="GO" id="GO:0009156">
    <property type="term" value="P:ribonucleoside monophosphate biosynthetic process"/>
    <property type="evidence" value="ECO:0007669"/>
    <property type="project" value="InterPro"/>
</dbReference>
<dbReference type="CDD" id="cd06223">
    <property type="entry name" value="PRTases_typeI"/>
    <property type="match status" value="1"/>
</dbReference>
<protein>
    <recommendedName>
        <fullName evidence="9">Ribose-phosphate pyrophosphokinase</fullName>
        <shortName evidence="9">RPPK</shortName>
        <ecNumber evidence="9">2.7.6.1</ecNumber>
    </recommendedName>
    <alternativeName>
        <fullName evidence="9">5-phospho-D-ribosyl alpha-1-diphosphate synthase</fullName>
    </alternativeName>
    <alternativeName>
        <fullName evidence="9">Phosphoribosyl diphosphate synthase</fullName>
    </alternativeName>
    <alternativeName>
        <fullName evidence="9">Phosphoribosyl pyrophosphate synthase</fullName>
        <shortName evidence="9">P-Rib-PP synthase</shortName>
        <shortName evidence="9">PRPP synthase</shortName>
        <shortName evidence="9">PRPPase</shortName>
    </alternativeName>
</protein>
<dbReference type="Gene3D" id="3.40.50.2020">
    <property type="match status" value="2"/>
</dbReference>
<evidence type="ECO:0000313" key="12">
    <source>
        <dbReference type="Proteomes" id="UP000007844"/>
    </source>
</evidence>
<dbReference type="HAMAP" id="MF_00583_B">
    <property type="entry name" value="RibP_PPkinase_B"/>
    <property type="match status" value="1"/>
</dbReference>
<name>F3Z0T6_DESAF</name>
<dbReference type="HOGENOM" id="CLU_033546_4_0_7"/>
<dbReference type="Pfam" id="PF14572">
    <property type="entry name" value="Pribosyl_synth"/>
    <property type="match status" value="1"/>
</dbReference>
<dbReference type="FunFam" id="3.40.50.2020:FF:000014">
    <property type="entry name" value="Ribose-phosphate pyrophosphokinase 1"/>
    <property type="match status" value="1"/>
</dbReference>
<dbReference type="KEGG" id="daf:Desaf_2698"/>
<comment type="subcellular location">
    <subcellularLocation>
        <location evidence="9">Cytoplasm</location>
    </subcellularLocation>
</comment>
<dbReference type="UniPathway" id="UPA00087">
    <property type="reaction ID" value="UER00172"/>
</dbReference>
<dbReference type="GO" id="GO:0006164">
    <property type="term" value="P:purine nucleotide biosynthetic process"/>
    <property type="evidence" value="ECO:0007669"/>
    <property type="project" value="TreeGrafter"/>
</dbReference>
<dbReference type="EMBL" id="CP003221">
    <property type="protein sequence ID" value="EGJ51014.1"/>
    <property type="molecule type" value="Genomic_DNA"/>
</dbReference>
<dbReference type="PANTHER" id="PTHR10210">
    <property type="entry name" value="RIBOSE-PHOSPHATE DIPHOSPHOKINASE FAMILY MEMBER"/>
    <property type="match status" value="1"/>
</dbReference>
<organism evidence="11 12">
    <name type="scientific">Desulfocurvibacter africanus subsp. africanus str. Walvis Bay</name>
    <dbReference type="NCBI Taxonomy" id="690850"/>
    <lineage>
        <taxon>Bacteria</taxon>
        <taxon>Pseudomonadati</taxon>
        <taxon>Thermodesulfobacteriota</taxon>
        <taxon>Desulfovibrionia</taxon>
        <taxon>Desulfovibrionales</taxon>
        <taxon>Desulfovibrionaceae</taxon>
        <taxon>Desulfocurvibacter</taxon>
    </lineage>
</organism>
<dbReference type="FunFam" id="3.40.50.2020:FF:000002">
    <property type="entry name" value="Ribose-phosphate pyrophosphokinase"/>
    <property type="match status" value="1"/>
</dbReference>
<proteinExistence type="inferred from homology"/>
<dbReference type="STRING" id="690850.Desaf_2698"/>
<comment type="similarity">
    <text evidence="9">Belongs to the ribose-phosphate pyrophosphokinase family. Class I subfamily.</text>
</comment>
<reference evidence="11 12" key="1">
    <citation type="journal article" date="2011" name="J. Bacteriol.">
        <title>Genome sequence of the mercury-methylating and pleomorphic Desulfovibrio africanus Strain Walvis Bay.</title>
        <authorList>
            <person name="Brown S.D."/>
            <person name="Wall J.D."/>
            <person name="Kucken A.M."/>
            <person name="Gilmour C.C."/>
            <person name="Podar M."/>
            <person name="Brandt C.C."/>
            <person name="Teshima H."/>
            <person name="Detter J.C."/>
            <person name="Han C.S."/>
            <person name="Land M.L."/>
            <person name="Lucas S."/>
            <person name="Han J."/>
            <person name="Pennacchio L."/>
            <person name="Nolan M."/>
            <person name="Pitluck S."/>
            <person name="Woyke T."/>
            <person name="Goodwin L."/>
            <person name="Palumbo A.V."/>
            <person name="Elias D.A."/>
        </authorList>
    </citation>
    <scope>NUCLEOTIDE SEQUENCE [LARGE SCALE GENOMIC DNA]</scope>
    <source>
        <strain evidence="11 12">Walvis Bay</strain>
    </source>
</reference>
<dbReference type="InterPro" id="IPR037515">
    <property type="entry name" value="Rib-P_diPkinase_bac"/>
</dbReference>
<dbReference type="GO" id="GO:0016301">
    <property type="term" value="F:kinase activity"/>
    <property type="evidence" value="ECO:0007669"/>
    <property type="project" value="UniProtKB-KW"/>
</dbReference>
<dbReference type="PANTHER" id="PTHR10210:SF41">
    <property type="entry name" value="RIBOSE-PHOSPHATE PYROPHOSPHOKINASE 1, CHLOROPLASTIC"/>
    <property type="match status" value="1"/>
</dbReference>
<evidence type="ECO:0000256" key="3">
    <source>
        <dbReference type="ARBA" id="ARBA00022727"/>
    </source>
</evidence>
<comment type="pathway">
    <text evidence="9">Metabolic intermediate biosynthesis; 5-phospho-alpha-D-ribose 1-diphosphate biosynthesis; 5-phospho-alpha-D-ribose 1-diphosphate from D-ribose 5-phosphate (route I): step 1/1.</text>
</comment>
<comment type="cofactor">
    <cofactor evidence="9">
        <name>Mg(2+)</name>
        <dbReference type="ChEBI" id="CHEBI:18420"/>
    </cofactor>
    <text evidence="9">Binds 2 Mg(2+) ions per subunit.</text>
</comment>
<sequence length="316" mass="34006">MAVHRELRILSGSANPELAEAICDHLGCKLLPTIAETFSDGEIRVEINANVRGADVFVVQPTCAPVNFNLMQLGLILDALKRASAGRVTAVVPYYGYARQDRKVFPRAPISAKLVADFLSVAGMDRLLTVDLHAGQIQGFFNLPVDNLYAAPVLLQYLKEYKQEREVVIVSPDAGGVERARAYAKRMEASLAIIDKRRDAPNQAKAMNVIGNVEGKVAVVLDDMIDTAGTICSAAEVLLDNGAQDVLACATHPILSGPAIERLEQSAFTKIIVTDTIPLSPRARECGKIVVKSVAGLLAKAIHNIHTESSVSVLFV</sequence>
<keyword evidence="1 9" id="KW-0808">Transferase</keyword>
<feature type="active site" evidence="9">
    <location>
        <position position="196"/>
    </location>
</feature>
<feature type="binding site" evidence="9">
    <location>
        <position position="133"/>
    </location>
    <ligand>
        <name>Mg(2+)</name>
        <dbReference type="ChEBI" id="CHEBI:18420"/>
    </ligand>
</feature>
<dbReference type="eggNOG" id="COG0462">
    <property type="taxonomic scope" value="Bacteria"/>
</dbReference>
<dbReference type="SUPFAM" id="SSF53271">
    <property type="entry name" value="PRTase-like"/>
    <property type="match status" value="1"/>
</dbReference>
<dbReference type="EC" id="2.7.6.1" evidence="9"/>
<evidence type="ECO:0000256" key="5">
    <source>
        <dbReference type="ARBA" id="ARBA00022777"/>
    </source>
</evidence>
<evidence type="ECO:0000256" key="1">
    <source>
        <dbReference type="ARBA" id="ARBA00022679"/>
    </source>
</evidence>
<dbReference type="Proteomes" id="UP000007844">
    <property type="component" value="Chromosome"/>
</dbReference>
<keyword evidence="7 9" id="KW-0460">Magnesium</keyword>
<feature type="binding site" evidence="9">
    <location>
        <position position="222"/>
    </location>
    <ligand>
        <name>D-ribose 5-phosphate</name>
        <dbReference type="ChEBI" id="CHEBI:78346"/>
    </ligand>
</feature>
<dbReference type="GO" id="GO:0004749">
    <property type="term" value="F:ribose phosphate diphosphokinase activity"/>
    <property type="evidence" value="ECO:0007669"/>
    <property type="project" value="UniProtKB-UniRule"/>
</dbReference>
<dbReference type="PROSITE" id="PS00114">
    <property type="entry name" value="PRPP_SYNTHASE"/>
    <property type="match status" value="1"/>
</dbReference>
<evidence type="ECO:0000256" key="9">
    <source>
        <dbReference type="HAMAP-Rule" id="MF_00583"/>
    </source>
</evidence>
<dbReference type="GO" id="GO:0002189">
    <property type="term" value="C:ribose phosphate diphosphokinase complex"/>
    <property type="evidence" value="ECO:0007669"/>
    <property type="project" value="TreeGrafter"/>
</dbReference>
<dbReference type="AlphaFoldDB" id="F3Z0T6"/>
<keyword evidence="5 9" id="KW-0418">Kinase</keyword>
<dbReference type="GO" id="GO:0000287">
    <property type="term" value="F:magnesium ion binding"/>
    <property type="evidence" value="ECO:0007669"/>
    <property type="project" value="UniProtKB-UniRule"/>
</dbReference>
<dbReference type="SMART" id="SM01400">
    <property type="entry name" value="Pribosyltran_N"/>
    <property type="match status" value="1"/>
</dbReference>
<gene>
    <name evidence="9" type="primary">prs</name>
    <name evidence="11" type="ORF">Desaf_2698</name>
</gene>
<feature type="binding site" evidence="9">
    <location>
        <position position="198"/>
    </location>
    <ligand>
        <name>D-ribose 5-phosphate</name>
        <dbReference type="ChEBI" id="CHEBI:78346"/>
    </ligand>
</feature>
<feature type="binding site" evidence="9">
    <location>
        <position position="173"/>
    </location>
    <ligand>
        <name>Mg(2+)</name>
        <dbReference type="ChEBI" id="CHEBI:18420"/>
    </ligand>
</feature>
<evidence type="ECO:0000256" key="4">
    <source>
        <dbReference type="ARBA" id="ARBA00022741"/>
    </source>
</evidence>
<dbReference type="InterPro" id="IPR029099">
    <property type="entry name" value="Pribosyltran_N"/>
</dbReference>
<feature type="domain" description="Ribose-phosphate pyrophosphokinase N-terminal" evidence="10">
    <location>
        <begin position="8"/>
        <end position="123"/>
    </location>
</feature>
<keyword evidence="2 9" id="KW-0479">Metal-binding</keyword>
<evidence type="ECO:0000313" key="11">
    <source>
        <dbReference type="EMBL" id="EGJ51014.1"/>
    </source>
</evidence>
<feature type="binding site" evidence="9">
    <location>
        <begin position="99"/>
        <end position="100"/>
    </location>
    <ligand>
        <name>ATP</name>
        <dbReference type="ChEBI" id="CHEBI:30616"/>
    </ligand>
</feature>
<dbReference type="RefSeq" id="WP_005983138.1">
    <property type="nucleotide sequence ID" value="NC_016629.1"/>
</dbReference>